<dbReference type="EMBL" id="UOET01000182">
    <property type="protein sequence ID" value="VAW27993.1"/>
    <property type="molecule type" value="Genomic_DNA"/>
</dbReference>
<proteinExistence type="predicted"/>
<evidence type="ECO:0000313" key="1">
    <source>
        <dbReference type="EMBL" id="VAW27993.1"/>
    </source>
</evidence>
<dbReference type="AlphaFoldDB" id="A0A3B0UI00"/>
<gene>
    <name evidence="1" type="ORF">MNBD_BACTEROID07-894</name>
</gene>
<name>A0A3B0UI00_9ZZZZ</name>
<feature type="non-terminal residue" evidence="1">
    <location>
        <position position="616"/>
    </location>
</feature>
<protein>
    <submittedName>
        <fullName evidence="1">Uncharacterized protein</fullName>
    </submittedName>
</protein>
<accession>A0A3B0UI00</accession>
<reference evidence="1" key="1">
    <citation type="submission" date="2018-06" db="EMBL/GenBank/DDBJ databases">
        <authorList>
            <person name="Zhirakovskaya E."/>
        </authorList>
    </citation>
    <scope>NUCLEOTIDE SEQUENCE</scope>
</reference>
<organism evidence="1">
    <name type="scientific">hydrothermal vent metagenome</name>
    <dbReference type="NCBI Taxonomy" id="652676"/>
    <lineage>
        <taxon>unclassified sequences</taxon>
        <taxon>metagenomes</taxon>
        <taxon>ecological metagenomes</taxon>
    </lineage>
</organism>
<sequence>MKKRWLAIVFLWLAALPAMLAQEVLTGLPSNEIVRNRILHEEKNMTTKSSRLTPLLTLPFFDDFTTSRVFPDAHRWVEKATFVNNSFSYLPPNQWVVTFDALDSTGNIYSTAVSVPFKADRLTSQPIRLDSVFSPVPAKLEPSDSLYLSFYYQPQGLGDAPATGDSLVLAFRVLTGDTVFSHIDSIWVSVNNFLSSPQDTLHPMDTLRAKPPCDTGFILVNYSTLVWGDSILFPCDSVFVPAKVWQTVWKSPGMTLKYFQKKYGKDFVQVMVPVRNPAYFYKGFQFRFFNYASIANGINPSWQSNVDEWNVDYVYLNANRSAADTTHRAIGFSGTSPTFLKHYTEMPYRQYRSAPTNSLTPDFHVYIDNLDRSDHNIHYYYQVSQVNGSFAYGYDGGTQVLPPFYQFGFQNCNSSGGAAQACPPVNSLFSLDYDRDTTSYLIRHYISDSSVSPPLVDSMIYKQGFYNEYAYDDGVPEMGYTLEPAGAKLAYRFKVNVPDTLRALRIYFNKIKNASSPFFDLVVWRDNNGKPGEEIYRQDNLKVYWEKGLYPFSTYRLDTAILVSGTFYVGYQQQTQSLNVGFDINHDASDDIFYFADNAWYKTSFTGALLMRPVVG</sequence>